<evidence type="ECO:0000259" key="3">
    <source>
        <dbReference type="Pfam" id="PF01557"/>
    </source>
</evidence>
<keyword evidence="4" id="KW-0378">Hydrolase</keyword>
<evidence type="ECO:0000313" key="4">
    <source>
        <dbReference type="EMBL" id="AQS56215.1"/>
    </source>
</evidence>
<dbReference type="Gene3D" id="3.90.850.10">
    <property type="entry name" value="Fumarylacetoacetase-like, C-terminal domain"/>
    <property type="match status" value="1"/>
</dbReference>
<dbReference type="SUPFAM" id="SSF56529">
    <property type="entry name" value="FAH"/>
    <property type="match status" value="1"/>
</dbReference>
<accession>A0A1U9K837</accession>
<proteinExistence type="inferred from homology"/>
<dbReference type="GO" id="GO:0046872">
    <property type="term" value="F:metal ion binding"/>
    <property type="evidence" value="ECO:0007669"/>
    <property type="project" value="UniProtKB-KW"/>
</dbReference>
<dbReference type="Pfam" id="PF01557">
    <property type="entry name" value="FAA_hydrolase"/>
    <property type="match status" value="1"/>
</dbReference>
<dbReference type="OrthoDB" id="9805307at2"/>
<keyword evidence="2" id="KW-0479">Metal-binding</keyword>
<evidence type="ECO:0000313" key="5">
    <source>
        <dbReference type="Proteomes" id="UP000188603"/>
    </source>
</evidence>
<protein>
    <submittedName>
        <fullName evidence="4">Fumarylacetoacetate hydrolase</fullName>
    </submittedName>
</protein>
<gene>
    <name evidence="4" type="ORF">B0W44_11020</name>
</gene>
<evidence type="ECO:0000256" key="1">
    <source>
        <dbReference type="ARBA" id="ARBA00010211"/>
    </source>
</evidence>
<dbReference type="RefSeq" id="WP_077720075.1">
    <property type="nucleotide sequence ID" value="NZ_CP019699.1"/>
</dbReference>
<dbReference type="PANTHER" id="PTHR11820">
    <property type="entry name" value="ACYLPYRUVASE"/>
    <property type="match status" value="1"/>
</dbReference>
<dbReference type="EMBL" id="CP019699">
    <property type="protein sequence ID" value="AQS56215.1"/>
    <property type="molecule type" value="Genomic_DNA"/>
</dbReference>
<comment type="similarity">
    <text evidence="1">Belongs to the FAH family.</text>
</comment>
<feature type="domain" description="Fumarylacetoacetase-like C-terminal" evidence="3">
    <location>
        <begin position="7"/>
        <end position="195"/>
    </location>
</feature>
<reference evidence="4 5" key="1">
    <citation type="journal article" date="2015" name="Int. J. Syst. Evol. Microbiol.">
        <title>Novibacillus thermophilus gen. nov., sp. nov., a Gram-staining-negative and moderately thermophilic member of the family Thermoactinomycetaceae.</title>
        <authorList>
            <person name="Yang G."/>
            <person name="Chen J."/>
            <person name="Zhou S."/>
        </authorList>
    </citation>
    <scope>NUCLEOTIDE SEQUENCE [LARGE SCALE GENOMIC DNA]</scope>
    <source>
        <strain evidence="4 5">SG-1</strain>
    </source>
</reference>
<dbReference type="Proteomes" id="UP000188603">
    <property type="component" value="Chromosome"/>
</dbReference>
<organism evidence="4 5">
    <name type="scientific">Novibacillus thermophilus</name>
    <dbReference type="NCBI Taxonomy" id="1471761"/>
    <lineage>
        <taxon>Bacteria</taxon>
        <taxon>Bacillati</taxon>
        <taxon>Bacillota</taxon>
        <taxon>Bacilli</taxon>
        <taxon>Bacillales</taxon>
        <taxon>Thermoactinomycetaceae</taxon>
        <taxon>Novibacillus</taxon>
    </lineage>
</organism>
<dbReference type="InterPro" id="IPR036663">
    <property type="entry name" value="Fumarylacetoacetase_C_sf"/>
</dbReference>
<dbReference type="STRING" id="1471761.B0W44_11020"/>
<dbReference type="KEGG" id="ntr:B0W44_11020"/>
<keyword evidence="5" id="KW-1185">Reference proteome</keyword>
<dbReference type="AlphaFoldDB" id="A0A1U9K837"/>
<name>A0A1U9K837_9BACL</name>
<evidence type="ECO:0000256" key="2">
    <source>
        <dbReference type="ARBA" id="ARBA00022723"/>
    </source>
</evidence>
<dbReference type="PANTHER" id="PTHR11820:SF7">
    <property type="entry name" value="ACYLPYRUVASE FAHD1, MITOCHONDRIAL"/>
    <property type="match status" value="1"/>
</dbReference>
<dbReference type="InterPro" id="IPR011234">
    <property type="entry name" value="Fumarylacetoacetase-like_C"/>
</dbReference>
<sequence>MQPIRNIYCVGRNYRLHAEELGNDVPDTPVIFSKPTHALVKADGREITLPGDWGDVHFEVEFVVHIGRAFETGMAVDDVVDGMALGVDFTLRDVQRELKKKGQPWLLAKGFPRSALITDFRPFPGTAQCLKTEFVLLKNGKTVQTGRIGEMLFDLQTIVEFIAAHVGLGGGDVIYTGTPAGVGPVSDGDRLTLRWGGETWGDCVVKLI</sequence>
<dbReference type="GO" id="GO:0018773">
    <property type="term" value="F:acetylpyruvate hydrolase activity"/>
    <property type="evidence" value="ECO:0007669"/>
    <property type="project" value="TreeGrafter"/>
</dbReference>